<dbReference type="OrthoDB" id="567232at2759"/>
<dbReference type="PANTHER" id="PTHR31032">
    <property type="entry name" value="PGR5-LIKE PROTEIN 1B, CHLOROPLASTIC"/>
    <property type="match status" value="1"/>
</dbReference>
<feature type="transmembrane region" description="Helical" evidence="1">
    <location>
        <begin position="144"/>
        <end position="170"/>
    </location>
</feature>
<evidence type="ECO:0000313" key="3">
    <source>
        <dbReference type="Proteomes" id="UP000235145"/>
    </source>
</evidence>
<evidence type="ECO:0000256" key="1">
    <source>
        <dbReference type="SAM" id="Phobius"/>
    </source>
</evidence>
<dbReference type="GO" id="GO:0009773">
    <property type="term" value="P:photosynthetic electron transport in photosystem I"/>
    <property type="evidence" value="ECO:0000318"/>
    <property type="project" value="GO_Central"/>
</dbReference>
<dbReference type="Gramene" id="rna-gnl|WGS:NBSK|LSAT_8X73500_mrna">
    <property type="protein sequence ID" value="cds-PLY74835.1"/>
    <property type="gene ID" value="gene-LSAT_8X73500"/>
</dbReference>
<comment type="caution">
    <text evidence="2">The sequence shown here is derived from an EMBL/GenBank/DDBJ whole genome shotgun (WGS) entry which is preliminary data.</text>
</comment>
<evidence type="ECO:0008006" key="4">
    <source>
        <dbReference type="Google" id="ProtNLM"/>
    </source>
</evidence>
<dbReference type="InterPro" id="IPR039987">
    <property type="entry name" value="PGRL1"/>
</dbReference>
<keyword evidence="3" id="KW-1185">Reference proteome</keyword>
<proteinExistence type="predicted"/>
<keyword evidence="1" id="KW-1133">Transmembrane helix</keyword>
<reference evidence="2 3" key="1">
    <citation type="journal article" date="2017" name="Nat. Commun.">
        <title>Genome assembly with in vitro proximity ligation data and whole-genome triplication in lettuce.</title>
        <authorList>
            <person name="Reyes-Chin-Wo S."/>
            <person name="Wang Z."/>
            <person name="Yang X."/>
            <person name="Kozik A."/>
            <person name="Arikit S."/>
            <person name="Song C."/>
            <person name="Xia L."/>
            <person name="Froenicke L."/>
            <person name="Lavelle D.O."/>
            <person name="Truco M.J."/>
            <person name="Xia R."/>
            <person name="Zhu S."/>
            <person name="Xu C."/>
            <person name="Xu H."/>
            <person name="Xu X."/>
            <person name="Cox K."/>
            <person name="Korf I."/>
            <person name="Meyers B.C."/>
            <person name="Michelmore R.W."/>
        </authorList>
    </citation>
    <scope>NUCLEOTIDE SEQUENCE [LARGE SCALE GENOMIC DNA]</scope>
    <source>
        <strain evidence="3">cv. Salinas</strain>
        <tissue evidence="2">Seedlings</tissue>
    </source>
</reference>
<organism evidence="2 3">
    <name type="scientific">Lactuca sativa</name>
    <name type="common">Garden lettuce</name>
    <dbReference type="NCBI Taxonomy" id="4236"/>
    <lineage>
        <taxon>Eukaryota</taxon>
        <taxon>Viridiplantae</taxon>
        <taxon>Streptophyta</taxon>
        <taxon>Embryophyta</taxon>
        <taxon>Tracheophyta</taxon>
        <taxon>Spermatophyta</taxon>
        <taxon>Magnoliopsida</taxon>
        <taxon>eudicotyledons</taxon>
        <taxon>Gunneridae</taxon>
        <taxon>Pentapetalae</taxon>
        <taxon>asterids</taxon>
        <taxon>campanulids</taxon>
        <taxon>Asterales</taxon>
        <taxon>Asteraceae</taxon>
        <taxon>Cichorioideae</taxon>
        <taxon>Cichorieae</taxon>
        <taxon>Lactucinae</taxon>
        <taxon>Lactuca</taxon>
    </lineage>
</organism>
<sequence length="305" mass="33460">MATGTSANVPTPHVIGSTVVELSRNSRTLAPSPLVRISCKNSSNNGLSIRSSHIRQSSSKALLEGPSCLFVGPIESASQETLEALYRQARDAYYSGKPLIVDDMFDRVELKLRWYGSKYVVKYPRCSLRQHSTYADAEEDPAQVFALASVWLLFLGFGSSACLVPVVYTFGQAFKDAIDSGLSTGSQAPVLELIAMMNGMLVMMLGSMIGYPVASAAVGALKGLWKNDLVAIKGACPNCGEEVFAFVKSNQFGNSPHKAECHVCECLLEFRTKVEKSIASPGKRWVYGRIYLIRRRRTNRGQRWT</sequence>
<feature type="transmembrane region" description="Helical" evidence="1">
    <location>
        <begin position="190"/>
        <end position="214"/>
    </location>
</feature>
<dbReference type="AlphaFoldDB" id="A0A9R1UNJ1"/>
<gene>
    <name evidence="2" type="ORF">LSAT_V11C800418350</name>
</gene>
<dbReference type="GO" id="GO:0016730">
    <property type="term" value="F:oxidoreductase activity, acting on iron-sulfur proteins as donors"/>
    <property type="evidence" value="ECO:0000318"/>
    <property type="project" value="GO_Central"/>
</dbReference>
<keyword evidence="1" id="KW-0472">Membrane</keyword>
<keyword evidence="1" id="KW-0812">Transmembrane</keyword>
<dbReference type="Proteomes" id="UP000235145">
    <property type="component" value="Unassembled WGS sequence"/>
</dbReference>
<evidence type="ECO:0000313" key="2">
    <source>
        <dbReference type="EMBL" id="KAJ0190110.1"/>
    </source>
</evidence>
<name>A0A9R1UNJ1_LACSA</name>
<dbReference type="EMBL" id="NBSK02000008">
    <property type="protein sequence ID" value="KAJ0190110.1"/>
    <property type="molecule type" value="Genomic_DNA"/>
</dbReference>
<dbReference type="PANTHER" id="PTHR31032:SF2">
    <property type="entry name" value="PGR5-LIKE A PROTEIN"/>
    <property type="match status" value="1"/>
</dbReference>
<protein>
    <recommendedName>
        <fullName evidence="4">PGR5-like protein 1A, chloroplastic</fullName>
    </recommendedName>
</protein>
<dbReference type="GO" id="GO:0009535">
    <property type="term" value="C:chloroplast thylakoid membrane"/>
    <property type="evidence" value="ECO:0007669"/>
    <property type="project" value="InterPro"/>
</dbReference>
<accession>A0A9R1UNJ1</accession>